<feature type="compositionally biased region" description="Polar residues" evidence="1">
    <location>
        <begin position="181"/>
        <end position="218"/>
    </location>
</feature>
<comment type="caution">
    <text evidence="2">The sequence shown here is derived from an EMBL/GenBank/DDBJ whole genome shotgun (WGS) entry which is preliminary data.</text>
</comment>
<feature type="region of interest" description="Disordered" evidence="1">
    <location>
        <begin position="179"/>
        <end position="270"/>
    </location>
</feature>
<evidence type="ECO:0008006" key="4">
    <source>
        <dbReference type="Google" id="ProtNLM"/>
    </source>
</evidence>
<proteinExistence type="predicted"/>
<dbReference type="PANTHER" id="PTHR35391">
    <property type="entry name" value="C2H2-TYPE DOMAIN-CONTAINING PROTEIN-RELATED"/>
    <property type="match status" value="1"/>
</dbReference>
<evidence type="ECO:0000256" key="1">
    <source>
        <dbReference type="SAM" id="MobiDB-lite"/>
    </source>
</evidence>
<evidence type="ECO:0000313" key="3">
    <source>
        <dbReference type="Proteomes" id="UP001152024"/>
    </source>
</evidence>
<organism evidence="2 3">
    <name type="scientific">Fusarium equiseti</name>
    <name type="common">Fusarium scirpi</name>
    <dbReference type="NCBI Taxonomy" id="61235"/>
    <lineage>
        <taxon>Eukaryota</taxon>
        <taxon>Fungi</taxon>
        <taxon>Dikarya</taxon>
        <taxon>Ascomycota</taxon>
        <taxon>Pezizomycotina</taxon>
        <taxon>Sordariomycetes</taxon>
        <taxon>Hypocreomycetidae</taxon>
        <taxon>Hypocreales</taxon>
        <taxon>Nectriaceae</taxon>
        <taxon>Fusarium</taxon>
        <taxon>Fusarium incarnatum-equiseti species complex</taxon>
    </lineage>
</organism>
<evidence type="ECO:0000313" key="2">
    <source>
        <dbReference type="EMBL" id="KAJ4123170.1"/>
    </source>
</evidence>
<name>A0ABQ8R1V3_FUSEQ</name>
<dbReference type="EMBL" id="JAOQBH010000017">
    <property type="protein sequence ID" value="KAJ4123170.1"/>
    <property type="molecule type" value="Genomic_DNA"/>
</dbReference>
<accession>A0ABQ8R1V3</accession>
<gene>
    <name evidence="2" type="ORF">NW768_009698</name>
</gene>
<feature type="compositionally biased region" description="Basic and acidic residues" evidence="1">
    <location>
        <begin position="456"/>
        <end position="465"/>
    </location>
</feature>
<protein>
    <recommendedName>
        <fullName evidence="4">C2H2-type domain-containing protein</fullName>
    </recommendedName>
</protein>
<keyword evidence="3" id="KW-1185">Reference proteome</keyword>
<feature type="compositionally biased region" description="Polar residues" evidence="1">
    <location>
        <begin position="254"/>
        <end position="265"/>
    </location>
</feature>
<reference evidence="2" key="1">
    <citation type="submission" date="2022-09" db="EMBL/GenBank/DDBJ databases">
        <title>Fusarium specimens isolated from Avocado Roots.</title>
        <authorList>
            <person name="Stajich J."/>
            <person name="Roper C."/>
            <person name="Heimlech-Rivalta G."/>
        </authorList>
    </citation>
    <scope>NUCLEOTIDE SEQUENCE</scope>
    <source>
        <strain evidence="2">CF00095</strain>
    </source>
</reference>
<dbReference type="PANTHER" id="PTHR35391:SF7">
    <property type="entry name" value="C2H2-TYPE DOMAIN-CONTAINING PROTEIN"/>
    <property type="match status" value="1"/>
</dbReference>
<sequence>MGVFRDGQQSITLRLKSAPQISGLVQQLLAALERDLEKTSTIKVEEESSYSTTDSESSSDRSSALSYRLASLSDDDDYTKCGISIQPRSTVWTSIQGTITSLQQLAMTVRLAGAKHRQERIQRFKNLERNKQVYEVVERCAREMVDFRFPKSSKTLRERTAESIATRQMRFLYLEQHQKKTSTLTEPNPESQTQTIREQTGQLGQQQDTRSLPRQTGEQRLPVHPSVMLSDTERTKLDPKQFQADQRSLKRPESVSSVKLSTGNLPSKPKLSPDGTSFSCPYCFLVCPAREVSSKAQWMSHLIHDFEPFLCVFDDCSSPFNCADTYAGWLVHMQKVHTEPRWHCWHCGDAAPFFSAAELKIHLERYHYNEVTDSLRPTLVKHSLVYGQHALQDCPFCGGFPDDIENDHPNIDGKEAQEALEKHVRDHLVSLALFLVPVEAEQDGLDCDDTQSEAQRGNDSEHDLDGVSETGELKCQNYDCDCNAIEKDSGWDMSKDMWYLEEENVKVITQLWNDIMADKATQQERDDVLLDFAATFTQLKSPLRPLTQTEPEATQLDLQERLRILVYDGTEDNIEANWGSRYCEMEELVRLREIQRRKRSRADRSM</sequence>
<feature type="region of interest" description="Disordered" evidence="1">
    <location>
        <begin position="448"/>
        <end position="467"/>
    </location>
</feature>
<dbReference type="Proteomes" id="UP001152024">
    <property type="component" value="Unassembled WGS sequence"/>
</dbReference>